<dbReference type="AlphaFoldDB" id="A0A1D3KAB4"/>
<evidence type="ECO:0000313" key="1">
    <source>
        <dbReference type="EMBL" id="SBW85299.1"/>
    </source>
</evidence>
<accession>A0A1D3KAB4</accession>
<gene>
    <name evidence="1" type="ORF">PVE_P0259</name>
</gene>
<keyword evidence="1" id="KW-0614">Plasmid</keyword>
<name>A0A1D3KAB4_PSEVE</name>
<proteinExistence type="predicted"/>
<geneLocation type="plasmid" evidence="2">
    <name>pve_Plasmid</name>
</geneLocation>
<sequence>MATPYTPSEMRNKISLHLEKGAGIYASHPTALGERYFKARVSEGRLEVWSGFSWFEVPRGTQFNNGHGSAGNLFVY</sequence>
<dbReference type="EMBL" id="LT599585">
    <property type="protein sequence ID" value="SBW85299.1"/>
    <property type="molecule type" value="Genomic_DNA"/>
</dbReference>
<dbReference type="Proteomes" id="UP000245431">
    <property type="component" value="Plasmid PVE_plasmid"/>
</dbReference>
<reference evidence="2" key="1">
    <citation type="submission" date="2016-07" db="EMBL/GenBank/DDBJ databases">
        <authorList>
            <person name="Florea S."/>
            <person name="Webb J.S."/>
            <person name="Jaromczyk J."/>
            <person name="Schardl C.L."/>
        </authorList>
    </citation>
    <scope>NUCLEOTIDE SEQUENCE [LARGE SCALE GENOMIC DNA]</scope>
    <source>
        <strain evidence="2">1YdBTEX2</strain>
        <plasmid evidence="2">Plasmid pve_Plasmid</plasmid>
    </source>
</reference>
<protein>
    <submittedName>
        <fullName evidence="1">Uncharacterized protein</fullName>
    </submittedName>
</protein>
<organism evidence="1 2">
    <name type="scientific">Pseudomonas veronii 1YdBTEX2</name>
    <dbReference type="NCBI Taxonomy" id="1295141"/>
    <lineage>
        <taxon>Bacteria</taxon>
        <taxon>Pseudomonadati</taxon>
        <taxon>Pseudomonadota</taxon>
        <taxon>Gammaproteobacteria</taxon>
        <taxon>Pseudomonadales</taxon>
        <taxon>Pseudomonadaceae</taxon>
        <taxon>Pseudomonas</taxon>
    </lineage>
</organism>
<evidence type="ECO:0000313" key="2">
    <source>
        <dbReference type="Proteomes" id="UP000245431"/>
    </source>
</evidence>